<organism evidence="1 2">
    <name type="scientific">Panagrolaimus sp. ES5</name>
    <dbReference type="NCBI Taxonomy" id="591445"/>
    <lineage>
        <taxon>Eukaryota</taxon>
        <taxon>Metazoa</taxon>
        <taxon>Ecdysozoa</taxon>
        <taxon>Nematoda</taxon>
        <taxon>Chromadorea</taxon>
        <taxon>Rhabditida</taxon>
        <taxon>Tylenchina</taxon>
        <taxon>Panagrolaimomorpha</taxon>
        <taxon>Panagrolaimoidea</taxon>
        <taxon>Panagrolaimidae</taxon>
        <taxon>Panagrolaimus</taxon>
    </lineage>
</organism>
<evidence type="ECO:0000313" key="2">
    <source>
        <dbReference type="WBParaSite" id="ES5_v2.g13964.t1"/>
    </source>
</evidence>
<name>A0AC34F9P5_9BILA</name>
<protein>
    <submittedName>
        <fullName evidence="2">C-type lectin domain-containing protein</fullName>
    </submittedName>
</protein>
<sequence length="229" mass="25706">MVLIFFFFTLFSTAFAACPNGGIEFQSICYYFQPNETAFVNAEEVCVQLGGHLVSIHNGFINAFIAQQASLFLHSSTTADIWIGATDLINPGKFEWTDGSDFIFTEWQSNKTVSGQDCGSLDLSEGRWLMQDCFKEKAYACAVNKIIVNNVTSTTSRPTTTFPSYYNCGDDWVYLPPTKSCYGKKAKKSFNDAEMYCQSFGAHLVSFHENEEIDLFTTIYNLSIVIKLN</sequence>
<dbReference type="WBParaSite" id="ES5_v2.g13964.t1">
    <property type="protein sequence ID" value="ES5_v2.g13964.t1"/>
    <property type="gene ID" value="ES5_v2.g13964"/>
</dbReference>
<evidence type="ECO:0000313" key="1">
    <source>
        <dbReference type="Proteomes" id="UP000887579"/>
    </source>
</evidence>
<reference evidence="2" key="1">
    <citation type="submission" date="2022-11" db="UniProtKB">
        <authorList>
            <consortium name="WormBaseParasite"/>
        </authorList>
    </citation>
    <scope>IDENTIFICATION</scope>
</reference>
<dbReference type="Proteomes" id="UP000887579">
    <property type="component" value="Unplaced"/>
</dbReference>
<proteinExistence type="predicted"/>
<accession>A0AC34F9P5</accession>